<keyword evidence="4" id="KW-1185">Reference proteome</keyword>
<organism evidence="3 4">
    <name type="scientific">Collybiopsis luxurians FD-317 M1</name>
    <dbReference type="NCBI Taxonomy" id="944289"/>
    <lineage>
        <taxon>Eukaryota</taxon>
        <taxon>Fungi</taxon>
        <taxon>Dikarya</taxon>
        <taxon>Basidiomycota</taxon>
        <taxon>Agaricomycotina</taxon>
        <taxon>Agaricomycetes</taxon>
        <taxon>Agaricomycetidae</taxon>
        <taxon>Agaricales</taxon>
        <taxon>Marasmiineae</taxon>
        <taxon>Omphalotaceae</taxon>
        <taxon>Collybiopsis</taxon>
        <taxon>Collybiopsis luxurians</taxon>
    </lineage>
</organism>
<feature type="chain" id="PRO_5002224682" evidence="2">
    <location>
        <begin position="25"/>
        <end position="261"/>
    </location>
</feature>
<accession>A0A0D0BJ46</accession>
<evidence type="ECO:0000313" key="4">
    <source>
        <dbReference type="Proteomes" id="UP000053593"/>
    </source>
</evidence>
<protein>
    <submittedName>
        <fullName evidence="3">Uncharacterized protein</fullName>
    </submittedName>
</protein>
<keyword evidence="2" id="KW-0732">Signal</keyword>
<evidence type="ECO:0000313" key="3">
    <source>
        <dbReference type="EMBL" id="KIK54786.1"/>
    </source>
</evidence>
<feature type="signal peptide" evidence="2">
    <location>
        <begin position="1"/>
        <end position="24"/>
    </location>
</feature>
<evidence type="ECO:0000256" key="1">
    <source>
        <dbReference type="SAM" id="MobiDB-lite"/>
    </source>
</evidence>
<dbReference type="EMBL" id="KN834813">
    <property type="protein sequence ID" value="KIK54786.1"/>
    <property type="molecule type" value="Genomic_DNA"/>
</dbReference>
<gene>
    <name evidence="3" type="ORF">GYMLUDRAFT_62987</name>
</gene>
<reference evidence="3 4" key="1">
    <citation type="submission" date="2014-04" db="EMBL/GenBank/DDBJ databases">
        <title>Evolutionary Origins and Diversification of the Mycorrhizal Mutualists.</title>
        <authorList>
            <consortium name="DOE Joint Genome Institute"/>
            <consortium name="Mycorrhizal Genomics Consortium"/>
            <person name="Kohler A."/>
            <person name="Kuo A."/>
            <person name="Nagy L.G."/>
            <person name="Floudas D."/>
            <person name="Copeland A."/>
            <person name="Barry K.W."/>
            <person name="Cichocki N."/>
            <person name="Veneault-Fourrey C."/>
            <person name="LaButti K."/>
            <person name="Lindquist E.A."/>
            <person name="Lipzen A."/>
            <person name="Lundell T."/>
            <person name="Morin E."/>
            <person name="Murat C."/>
            <person name="Riley R."/>
            <person name="Ohm R."/>
            <person name="Sun H."/>
            <person name="Tunlid A."/>
            <person name="Henrissat B."/>
            <person name="Grigoriev I.V."/>
            <person name="Hibbett D.S."/>
            <person name="Martin F."/>
        </authorList>
    </citation>
    <scope>NUCLEOTIDE SEQUENCE [LARGE SCALE GENOMIC DNA]</scope>
    <source>
        <strain evidence="3 4">FD-317 M1</strain>
    </source>
</reference>
<dbReference type="AlphaFoldDB" id="A0A0D0BJ46"/>
<name>A0A0D0BJ46_9AGAR</name>
<feature type="region of interest" description="Disordered" evidence="1">
    <location>
        <begin position="223"/>
        <end position="245"/>
    </location>
</feature>
<sequence>MSLLTKTLLLLGFIAPQLIAKVGAFPVDSQHIPDRQPQNSTQHYVRGTGAEKDKFDLLGYRYAEPTYASKEYMQEGTLTAQMNLRGTHLGDGSYLGRKVEDWEKDYTGYDIDFLPNNEGSAEGNADFINAHPNSILFAENWRPKGSKSRGKVLMMIPNKFLLKSSYFEKMANLMKVEYKTYSTKNTLGIKVYCANHGCFANMPAAKWHTMNVNGFPAHEAEFTQDTTSGEPREGQNPKGCPKKTDWPQWVHDVLASARAAH</sequence>
<proteinExistence type="predicted"/>
<evidence type="ECO:0000256" key="2">
    <source>
        <dbReference type="SAM" id="SignalP"/>
    </source>
</evidence>
<dbReference type="HOGENOM" id="CLU_1065807_0_0_1"/>
<dbReference type="Proteomes" id="UP000053593">
    <property type="component" value="Unassembled WGS sequence"/>
</dbReference>